<dbReference type="SMART" id="SM01144">
    <property type="entry name" value="DTW"/>
    <property type="match status" value="1"/>
</dbReference>
<organism evidence="7 9">
    <name type="scientific">Pseudomonas tohonis</name>
    <dbReference type="NCBI Taxonomy" id="2725477"/>
    <lineage>
        <taxon>Bacteria</taxon>
        <taxon>Pseudomonadati</taxon>
        <taxon>Pseudomonadota</taxon>
        <taxon>Gammaproteobacteria</taxon>
        <taxon>Pseudomonadales</taxon>
        <taxon>Pseudomonadaceae</taxon>
        <taxon>Pseudomonas</taxon>
    </lineage>
</organism>
<evidence type="ECO:0000313" key="8">
    <source>
        <dbReference type="EMBL" id="GJN56029.1"/>
    </source>
</evidence>
<evidence type="ECO:0000256" key="4">
    <source>
        <dbReference type="ARBA" id="ARBA00022694"/>
    </source>
</evidence>
<keyword evidence="2" id="KW-0808">Transferase</keyword>
<keyword evidence="3" id="KW-0949">S-adenosyl-L-methionine</keyword>
<proteinExistence type="inferred from homology"/>
<dbReference type="InterPro" id="IPR039262">
    <property type="entry name" value="DTWD2/TAPT"/>
</dbReference>
<accession>A0A6J4E7L9</accession>
<evidence type="ECO:0000256" key="2">
    <source>
        <dbReference type="ARBA" id="ARBA00022679"/>
    </source>
</evidence>
<feature type="domain" description="DTW" evidence="6">
    <location>
        <begin position="2"/>
        <end position="188"/>
    </location>
</feature>
<evidence type="ECO:0000313" key="7">
    <source>
        <dbReference type="EMBL" id="BCG25842.1"/>
    </source>
</evidence>
<protein>
    <recommendedName>
        <fullName evidence="1">tRNA-uridine aminocarboxypropyltransferase</fullName>
        <ecNumber evidence="1">2.5.1.25</ecNumber>
    </recommendedName>
</protein>
<dbReference type="Proteomes" id="UP001054892">
    <property type="component" value="Unassembled WGS sequence"/>
</dbReference>
<keyword evidence="4" id="KW-0819">tRNA processing</keyword>
<dbReference type="Pfam" id="PF03942">
    <property type="entry name" value="DTW"/>
    <property type="match status" value="1"/>
</dbReference>
<evidence type="ECO:0000256" key="3">
    <source>
        <dbReference type="ARBA" id="ARBA00022691"/>
    </source>
</evidence>
<reference evidence="7 9" key="1">
    <citation type="submission" date="2020-05" db="EMBL/GenBank/DDBJ databases">
        <title>Characterization of novel class B3 metallo-beta-lactamase from novel Pseudomonas species.</title>
        <authorList>
            <person name="Yamada K."/>
            <person name="Aoki K."/>
            <person name="Ishii Y."/>
        </authorList>
    </citation>
    <scope>NUCLEOTIDE SEQUENCE [LARGE SCALE GENOMIC DNA]</scope>
    <source>
        <strain evidence="7 9">TUM18999</strain>
        <strain evidence="8 10">TUM20286</strain>
    </source>
</reference>
<evidence type="ECO:0000256" key="5">
    <source>
        <dbReference type="ARBA" id="ARBA00034489"/>
    </source>
</evidence>
<dbReference type="RefSeq" id="WP_173178924.1">
    <property type="nucleotide sequence ID" value="NZ_AP023189.1"/>
</dbReference>
<dbReference type="EC" id="2.5.1.25" evidence="1"/>
<keyword evidence="10" id="KW-1185">Reference proteome</keyword>
<dbReference type="KEGG" id="ptw:TUM18999_40330"/>
<dbReference type="PANTHER" id="PTHR21392">
    <property type="entry name" value="TRNA-URIDINE AMINOCARBOXYPROPYLTRANSFERASE 2"/>
    <property type="match status" value="1"/>
</dbReference>
<gene>
    <name evidence="7" type="ORF">TUM18999_40330</name>
    <name evidence="8" type="ORF">TUM20286_57810</name>
</gene>
<evidence type="ECO:0000256" key="1">
    <source>
        <dbReference type="ARBA" id="ARBA00012386"/>
    </source>
</evidence>
<evidence type="ECO:0000313" key="10">
    <source>
        <dbReference type="Proteomes" id="UP001054892"/>
    </source>
</evidence>
<dbReference type="AlphaFoldDB" id="A0A6J4E7L9"/>
<name>A0A6J4E7L9_9PSED</name>
<evidence type="ECO:0000313" key="9">
    <source>
        <dbReference type="Proteomes" id="UP000509383"/>
    </source>
</evidence>
<dbReference type="Proteomes" id="UP000509383">
    <property type="component" value="Chromosome"/>
</dbReference>
<dbReference type="PANTHER" id="PTHR21392:SF0">
    <property type="entry name" value="TRNA-URIDINE AMINOCARBOXYPROPYLTRANSFERASE 2"/>
    <property type="match status" value="1"/>
</dbReference>
<evidence type="ECO:0000259" key="6">
    <source>
        <dbReference type="SMART" id="SM01144"/>
    </source>
</evidence>
<dbReference type="GO" id="GO:0008033">
    <property type="term" value="P:tRNA processing"/>
    <property type="evidence" value="ECO:0007669"/>
    <property type="project" value="UniProtKB-KW"/>
</dbReference>
<comment type="similarity">
    <text evidence="5">Belongs to the TDD superfamily. DTWD2 family.</text>
</comment>
<dbReference type="EMBL" id="BQKM01000024">
    <property type="protein sequence ID" value="GJN56029.1"/>
    <property type="molecule type" value="Genomic_DNA"/>
</dbReference>
<dbReference type="GO" id="GO:0016432">
    <property type="term" value="F:tRNA-uridine aminocarboxypropyltransferase activity"/>
    <property type="evidence" value="ECO:0007669"/>
    <property type="project" value="UniProtKB-EC"/>
</dbReference>
<sequence>MSRSQCPRCQRPASHCLCPLIPSLPSRTRVLVLQHPSEVGHALNTARLAALGLENAELRVGEQFPGLATELADPRHDARLLFPGDEAVSLAEVAGSAGRPLLLVVPDGTWRKARKLLHLNPALAALPRVTLPAGGISRYRLRKAPAPGALSTIEAIAQALDLLEAPARFDALLKPFEALIEGQIAAMGEETFQRNHGQPQPDSPSREKP</sequence>
<dbReference type="InterPro" id="IPR005636">
    <property type="entry name" value="DTW"/>
</dbReference>
<dbReference type="EMBL" id="AP023189">
    <property type="protein sequence ID" value="BCG25842.1"/>
    <property type="molecule type" value="Genomic_DNA"/>
</dbReference>